<name>A0A180H577_PUCT1</name>
<evidence type="ECO:0000313" key="4">
    <source>
        <dbReference type="Proteomes" id="UP000005240"/>
    </source>
</evidence>
<dbReference type="Proteomes" id="UP000005240">
    <property type="component" value="Unassembled WGS sequence"/>
</dbReference>
<feature type="region of interest" description="Disordered" evidence="1">
    <location>
        <begin position="666"/>
        <end position="685"/>
    </location>
</feature>
<reference evidence="3" key="4">
    <citation type="submission" date="2025-05" db="UniProtKB">
        <authorList>
            <consortium name="EnsemblFungi"/>
        </authorList>
    </citation>
    <scope>IDENTIFICATION</scope>
    <source>
        <strain evidence="3">isolate 1-1 / race 1 (BBBD)</strain>
    </source>
</reference>
<reference evidence="2" key="1">
    <citation type="submission" date="2009-11" db="EMBL/GenBank/DDBJ databases">
        <authorList>
            <consortium name="The Broad Institute Genome Sequencing Platform"/>
            <person name="Ward D."/>
            <person name="Feldgarden M."/>
            <person name="Earl A."/>
            <person name="Young S.K."/>
            <person name="Zeng Q."/>
            <person name="Koehrsen M."/>
            <person name="Alvarado L."/>
            <person name="Berlin A."/>
            <person name="Bochicchio J."/>
            <person name="Borenstein D."/>
            <person name="Chapman S.B."/>
            <person name="Chen Z."/>
            <person name="Engels R."/>
            <person name="Freedman E."/>
            <person name="Gellesch M."/>
            <person name="Goldberg J."/>
            <person name="Griggs A."/>
            <person name="Gujja S."/>
            <person name="Heilman E."/>
            <person name="Heiman D."/>
            <person name="Hepburn T."/>
            <person name="Howarth C."/>
            <person name="Jen D."/>
            <person name="Larson L."/>
            <person name="Lewis B."/>
            <person name="Mehta T."/>
            <person name="Park D."/>
            <person name="Pearson M."/>
            <person name="Roberts A."/>
            <person name="Saif S."/>
            <person name="Shea T."/>
            <person name="Shenoy N."/>
            <person name="Sisk P."/>
            <person name="Stolte C."/>
            <person name="Sykes S."/>
            <person name="Thomson T."/>
            <person name="Walk T."/>
            <person name="White J."/>
            <person name="Yandava C."/>
            <person name="Izard J."/>
            <person name="Baranova O.V."/>
            <person name="Blanton J.M."/>
            <person name="Tanner A.C."/>
            <person name="Dewhirst F.E."/>
            <person name="Haas B."/>
            <person name="Nusbaum C."/>
            <person name="Birren B."/>
        </authorList>
    </citation>
    <scope>NUCLEOTIDE SEQUENCE [LARGE SCALE GENOMIC DNA]</scope>
    <source>
        <strain evidence="2">1-1 BBBD Race 1</strain>
    </source>
</reference>
<feature type="region of interest" description="Disordered" evidence="1">
    <location>
        <begin position="611"/>
        <end position="651"/>
    </location>
</feature>
<reference evidence="3 4" key="3">
    <citation type="journal article" date="2017" name="G3 (Bethesda)">
        <title>Comparative analysis highlights variable genome content of wheat rusts and divergence of the mating loci.</title>
        <authorList>
            <person name="Cuomo C.A."/>
            <person name="Bakkeren G."/>
            <person name="Khalil H.B."/>
            <person name="Panwar V."/>
            <person name="Joly D."/>
            <person name="Linning R."/>
            <person name="Sakthikumar S."/>
            <person name="Song X."/>
            <person name="Adiconis X."/>
            <person name="Fan L."/>
            <person name="Goldberg J.M."/>
            <person name="Levin J.Z."/>
            <person name="Young S."/>
            <person name="Zeng Q."/>
            <person name="Anikster Y."/>
            <person name="Bruce M."/>
            <person name="Wang M."/>
            <person name="Yin C."/>
            <person name="McCallum B."/>
            <person name="Szabo L.J."/>
            <person name="Hulbert S."/>
            <person name="Chen X."/>
            <person name="Fellers J.P."/>
        </authorList>
    </citation>
    <scope>NUCLEOTIDE SEQUENCE</scope>
    <source>
        <strain evidence="3">isolate 1-1 / race 1 (BBBD)</strain>
        <strain evidence="4">Isolate 1-1 / race 1 (BBBD)</strain>
    </source>
</reference>
<evidence type="ECO:0000313" key="2">
    <source>
        <dbReference type="EMBL" id="OAV99563.1"/>
    </source>
</evidence>
<organism evidence="2">
    <name type="scientific">Puccinia triticina (isolate 1-1 / race 1 (BBBD))</name>
    <name type="common">Brown leaf rust fungus</name>
    <dbReference type="NCBI Taxonomy" id="630390"/>
    <lineage>
        <taxon>Eukaryota</taxon>
        <taxon>Fungi</taxon>
        <taxon>Dikarya</taxon>
        <taxon>Basidiomycota</taxon>
        <taxon>Pucciniomycotina</taxon>
        <taxon>Pucciniomycetes</taxon>
        <taxon>Pucciniales</taxon>
        <taxon>Pucciniaceae</taxon>
        <taxon>Puccinia</taxon>
    </lineage>
</organism>
<sequence length="685" mass="77485">MDNGFSSYIDHGCILDRQGYPLYPNGSTTYVLTIGADIKNFGAMGVTMQAPRQLAMGKLRSSSSVTHPKSGWGLLRHRGFHHQQWPSSKKPDPLAKKDLMERIQANPKASALQLKIGQSSGPGQPSSSVVNIHELLGNSDRLWHLQSQILQQINFSSGSGGDNNKFMTDLFEWQQNGLDVISMACTRGQEHITFQTDWMPQRLLDCGEQGNKLYSGGLISDVTYRFFATGFTTSMYCDDINQWIPFMIPSLLPHERKSMARSLVDFSKAQQKGFIAAYMDRNCAVIMPDEQSLFESKCLELLQPDKPEGPTHDKKIDKMRRRFPKIKAWLNWWTMANVEAMFFPSRRKMLVETSSDGNDGLPSTTNAQVSMHQVYYMFRGKQTNLFHVLVSHFTAQMTKELIENKNLKSTLTCGSHKLFNEAHKPHPHSFVPGEYASCDFFMEIVLDPKTYSSKVLETLFSAQETQNFTCSRKIHNKKIVHPRGNHHFFVLAVTPSMFANNDEEEQQAFMGQKNWPFKLTISGEVYTLILRGFWGAKHYWDGQPASRHYQRTAFAYNINRIRRDNPKITLALPFAHMKSLLNLSYNSDVHLETLKPETDLKLASNRRHTYHGNIGDNISDESSSGGSSDSDYSGNHSKDDPSNDGSEYKACGPALSAPIPCIQPIKIRLRMNKTQPTPSSKTSPK</sequence>
<dbReference type="EnsemblFungi" id="PTTG_00800-t43_1">
    <property type="protein sequence ID" value="PTTG_00800-t43_1-p1"/>
    <property type="gene ID" value="PTTG_00800"/>
</dbReference>
<reference evidence="2" key="2">
    <citation type="submission" date="2016-05" db="EMBL/GenBank/DDBJ databases">
        <title>Comparative analysis highlights variable genome content of wheat rusts and divergence of the mating loci.</title>
        <authorList>
            <person name="Cuomo C.A."/>
            <person name="Bakkeren G."/>
            <person name="Szabo L."/>
            <person name="Khalil H."/>
            <person name="Joly D."/>
            <person name="Goldberg J."/>
            <person name="Young S."/>
            <person name="Zeng Q."/>
            <person name="Fellers J."/>
        </authorList>
    </citation>
    <scope>NUCLEOTIDE SEQUENCE [LARGE SCALE GENOMIC DNA]</scope>
    <source>
        <strain evidence="2">1-1 BBBD Race 1</strain>
    </source>
</reference>
<feature type="compositionally biased region" description="Low complexity" evidence="1">
    <location>
        <begin position="615"/>
        <end position="635"/>
    </location>
</feature>
<dbReference type="AlphaFoldDB" id="A0A180H577"/>
<proteinExistence type="predicted"/>
<dbReference type="EMBL" id="ADAS02000002">
    <property type="protein sequence ID" value="OAV99563.1"/>
    <property type="molecule type" value="Genomic_DNA"/>
</dbReference>
<protein>
    <submittedName>
        <fullName evidence="2 3">Uncharacterized protein</fullName>
    </submittedName>
</protein>
<evidence type="ECO:0000313" key="3">
    <source>
        <dbReference type="EnsemblFungi" id="PTTG_00800-t43_1-p1"/>
    </source>
</evidence>
<dbReference type="STRING" id="630390.A0A180H577"/>
<accession>A0A180H577</accession>
<evidence type="ECO:0000256" key="1">
    <source>
        <dbReference type="SAM" id="MobiDB-lite"/>
    </source>
</evidence>
<gene>
    <name evidence="2" type="ORF">PTTG_00800</name>
</gene>
<feature type="compositionally biased region" description="Polar residues" evidence="1">
    <location>
        <begin position="672"/>
        <end position="685"/>
    </location>
</feature>
<dbReference type="VEuPathDB" id="FungiDB:PTTG_00800"/>
<keyword evidence="4" id="KW-1185">Reference proteome</keyword>
<dbReference type="OrthoDB" id="3046222at2759"/>